<accession>A0ABD2M173</accession>
<keyword evidence="1" id="KW-0472">Membrane</keyword>
<organism evidence="2 3">
    <name type="scientific">Heterodera trifolii</name>
    <dbReference type="NCBI Taxonomy" id="157864"/>
    <lineage>
        <taxon>Eukaryota</taxon>
        <taxon>Metazoa</taxon>
        <taxon>Ecdysozoa</taxon>
        <taxon>Nematoda</taxon>
        <taxon>Chromadorea</taxon>
        <taxon>Rhabditida</taxon>
        <taxon>Tylenchina</taxon>
        <taxon>Tylenchomorpha</taxon>
        <taxon>Tylenchoidea</taxon>
        <taxon>Heteroderidae</taxon>
        <taxon>Heteroderinae</taxon>
        <taxon>Heterodera</taxon>
    </lineage>
</organism>
<keyword evidence="1" id="KW-0812">Transmembrane</keyword>
<dbReference type="EMBL" id="JBICBT010000192">
    <property type="protein sequence ID" value="KAL3121252.1"/>
    <property type="molecule type" value="Genomic_DNA"/>
</dbReference>
<evidence type="ECO:0000313" key="3">
    <source>
        <dbReference type="Proteomes" id="UP001620626"/>
    </source>
</evidence>
<gene>
    <name evidence="2" type="ORF">niasHT_000405</name>
</gene>
<evidence type="ECO:0000256" key="1">
    <source>
        <dbReference type="SAM" id="Phobius"/>
    </source>
</evidence>
<name>A0ABD2M173_9BILA</name>
<keyword evidence="3" id="KW-1185">Reference proteome</keyword>
<evidence type="ECO:0000313" key="2">
    <source>
        <dbReference type="EMBL" id="KAL3121252.1"/>
    </source>
</evidence>
<feature type="transmembrane region" description="Helical" evidence="1">
    <location>
        <begin position="39"/>
        <end position="57"/>
    </location>
</feature>
<dbReference type="AlphaFoldDB" id="A0ABD2M173"/>
<protein>
    <submittedName>
        <fullName evidence="2">Uncharacterized protein</fullName>
    </submittedName>
</protein>
<sequence length="77" mass="8987">MTEAEEEEKGRAFHVELLNYPLEFVKVHQQMCRIALPHICLYVLLCLYLLAGAWAFACIEHNAERAEQAKKLERIGW</sequence>
<comment type="caution">
    <text evidence="2">The sequence shown here is derived from an EMBL/GenBank/DDBJ whole genome shotgun (WGS) entry which is preliminary data.</text>
</comment>
<reference evidence="2 3" key="1">
    <citation type="submission" date="2024-10" db="EMBL/GenBank/DDBJ databases">
        <authorList>
            <person name="Kim D."/>
        </authorList>
    </citation>
    <scope>NUCLEOTIDE SEQUENCE [LARGE SCALE GENOMIC DNA]</scope>
    <source>
        <strain evidence="2">BH-2024</strain>
    </source>
</reference>
<dbReference type="Gene3D" id="1.10.287.70">
    <property type="match status" value="1"/>
</dbReference>
<keyword evidence="1" id="KW-1133">Transmembrane helix</keyword>
<dbReference type="Proteomes" id="UP001620626">
    <property type="component" value="Unassembled WGS sequence"/>
</dbReference>
<proteinExistence type="predicted"/>